<proteinExistence type="predicted"/>
<dbReference type="Proteomes" id="UP000715095">
    <property type="component" value="Unassembled WGS sequence"/>
</dbReference>
<keyword evidence="4" id="KW-1185">Reference proteome</keyword>
<protein>
    <recommendedName>
        <fullName evidence="2">Defence against restriction A N-terminal domain-containing protein</fullName>
    </recommendedName>
</protein>
<reference evidence="3 4" key="1">
    <citation type="journal article" date="2021" name="Sci. Rep.">
        <title>The distribution of antibiotic resistance genes in chicken gut microbiota commensals.</title>
        <authorList>
            <person name="Juricova H."/>
            <person name="Matiasovicova J."/>
            <person name="Kubasova T."/>
            <person name="Cejkova D."/>
            <person name="Rychlik I."/>
        </authorList>
    </citation>
    <scope>NUCLEOTIDE SEQUENCE [LARGE SCALE GENOMIC DNA]</scope>
    <source>
        <strain evidence="3 4">An829</strain>
    </source>
</reference>
<dbReference type="InterPro" id="IPR041140">
    <property type="entry name" value="DarA_N"/>
</dbReference>
<feature type="domain" description="Defence against restriction A N-terminal" evidence="2">
    <location>
        <begin position="8"/>
        <end position="104"/>
    </location>
</feature>
<comment type="caution">
    <text evidence="3">The sequence shown here is derived from an EMBL/GenBank/DDBJ whole genome shotgun (WGS) entry which is preliminary data.</text>
</comment>
<sequence length="194" mass="21358">MPIGTFGFEDLSSNDKALRTFTRAFGRQGANVVQTEVPQRIKRTAGISYKEVNLTFADSQTVTLCVKKTGDIFQVKLNGKALPIRNQDDPKKAIKEIVDAMDSGRAAFQRKLARVQVKVPAGIKTAAPRIEAVLTEKVTSLKEAIAEVNKRCDELRGEIAKVEQQTQENNLQAQQMLNGLNADIAAFEKLRDAA</sequence>
<evidence type="ECO:0000313" key="4">
    <source>
        <dbReference type="Proteomes" id="UP000715095"/>
    </source>
</evidence>
<feature type="coiled-coil region" evidence="1">
    <location>
        <begin position="138"/>
        <end position="172"/>
    </location>
</feature>
<dbReference type="Pfam" id="PF18788">
    <property type="entry name" value="DarA_N"/>
    <property type="match status" value="1"/>
</dbReference>
<dbReference type="EMBL" id="JACJJC010000009">
    <property type="protein sequence ID" value="MBM6704259.1"/>
    <property type="molecule type" value="Genomic_DNA"/>
</dbReference>
<accession>A0ABS2DSI9</accession>
<evidence type="ECO:0000256" key="1">
    <source>
        <dbReference type="SAM" id="Coils"/>
    </source>
</evidence>
<organism evidence="3 4">
    <name type="scientific">Sutterella massiliensis</name>
    <dbReference type="NCBI Taxonomy" id="1816689"/>
    <lineage>
        <taxon>Bacteria</taxon>
        <taxon>Pseudomonadati</taxon>
        <taxon>Pseudomonadota</taxon>
        <taxon>Betaproteobacteria</taxon>
        <taxon>Burkholderiales</taxon>
        <taxon>Sutterellaceae</taxon>
        <taxon>Sutterella</taxon>
    </lineage>
</organism>
<gene>
    <name evidence="3" type="ORF">H6A60_07160</name>
</gene>
<name>A0ABS2DSI9_9BURK</name>
<evidence type="ECO:0000313" key="3">
    <source>
        <dbReference type="EMBL" id="MBM6704259.1"/>
    </source>
</evidence>
<dbReference type="RefSeq" id="WP_205102791.1">
    <property type="nucleotide sequence ID" value="NZ_JACJJC010000009.1"/>
</dbReference>
<keyword evidence="1" id="KW-0175">Coiled coil</keyword>
<evidence type="ECO:0000259" key="2">
    <source>
        <dbReference type="Pfam" id="PF18788"/>
    </source>
</evidence>